<evidence type="ECO:0000313" key="3">
    <source>
        <dbReference type="Proteomes" id="UP000050761"/>
    </source>
</evidence>
<feature type="compositionally biased region" description="Polar residues" evidence="1">
    <location>
        <begin position="155"/>
        <end position="168"/>
    </location>
</feature>
<sequence>MDPSSSLSTESTTDSLSSQLSPPPRLFPMNDTPSDSGISSASSLSSATSAGRSTVRGYKKTFCNICKMHINKEGKRSQGPRRHLLQYHVRRPLFQCPHCSHASFYDKFHVTSHMRRIHQDTSDRLINRSSEFDDEVECWYERCFGERKAFNANANKESTANYPSTYQPAATPPPHLSPEQTDRENFDPNSSNTSGLLMVTPLKAPTRKRKRGFTIEEILETSPKKSNIAVPLMQKLGL</sequence>
<dbReference type="OrthoDB" id="3437960at2759"/>
<dbReference type="WBParaSite" id="HPBE_0000022701-mRNA-1">
    <property type="protein sequence ID" value="HPBE_0000022701-mRNA-1"/>
    <property type="gene ID" value="HPBE_0000022701"/>
</dbReference>
<name>A0A3P7T9Z2_HELPZ</name>
<evidence type="ECO:0000256" key="1">
    <source>
        <dbReference type="SAM" id="MobiDB-lite"/>
    </source>
</evidence>
<feature type="compositionally biased region" description="Low complexity" evidence="1">
    <location>
        <begin position="1"/>
        <end position="20"/>
    </location>
</feature>
<feature type="compositionally biased region" description="Low complexity" evidence="1">
    <location>
        <begin position="34"/>
        <end position="50"/>
    </location>
</feature>
<evidence type="ECO:0000313" key="4">
    <source>
        <dbReference type="WBParaSite" id="HPBE_0000022701-mRNA-1"/>
    </source>
</evidence>
<accession>A0A3P7T9Z2</accession>
<evidence type="ECO:0000313" key="2">
    <source>
        <dbReference type="EMBL" id="VDO18610.1"/>
    </source>
</evidence>
<proteinExistence type="predicted"/>
<protein>
    <submittedName>
        <fullName evidence="4">C2H2-type domain-containing protein</fullName>
    </submittedName>
</protein>
<keyword evidence="3" id="KW-1185">Reference proteome</keyword>
<gene>
    <name evidence="2" type="ORF">HPBE_LOCUS228</name>
</gene>
<reference evidence="2 3" key="1">
    <citation type="submission" date="2018-11" db="EMBL/GenBank/DDBJ databases">
        <authorList>
            <consortium name="Pathogen Informatics"/>
        </authorList>
    </citation>
    <scope>NUCLEOTIDE SEQUENCE [LARGE SCALE GENOMIC DNA]</scope>
</reference>
<reference evidence="4" key="2">
    <citation type="submission" date="2019-09" db="UniProtKB">
        <authorList>
            <consortium name="WormBaseParasite"/>
        </authorList>
    </citation>
    <scope>IDENTIFICATION</scope>
</reference>
<feature type="region of interest" description="Disordered" evidence="1">
    <location>
        <begin position="155"/>
        <end position="197"/>
    </location>
</feature>
<feature type="region of interest" description="Disordered" evidence="1">
    <location>
        <begin position="1"/>
        <end position="50"/>
    </location>
</feature>
<dbReference type="EMBL" id="UZAH01000148">
    <property type="protein sequence ID" value="VDO18610.1"/>
    <property type="molecule type" value="Genomic_DNA"/>
</dbReference>
<dbReference type="Gene3D" id="3.30.160.60">
    <property type="entry name" value="Classic Zinc Finger"/>
    <property type="match status" value="1"/>
</dbReference>
<dbReference type="Proteomes" id="UP000050761">
    <property type="component" value="Unassembled WGS sequence"/>
</dbReference>
<dbReference type="AlphaFoldDB" id="A0A3P7T9Z2"/>
<organism evidence="2">
    <name type="scientific">Heligmosomoides polygyrus</name>
    <name type="common">Parasitic roundworm</name>
    <dbReference type="NCBI Taxonomy" id="6339"/>
    <lineage>
        <taxon>Eukaryota</taxon>
        <taxon>Metazoa</taxon>
        <taxon>Ecdysozoa</taxon>
        <taxon>Nematoda</taxon>
        <taxon>Chromadorea</taxon>
        <taxon>Rhabditida</taxon>
        <taxon>Rhabditina</taxon>
        <taxon>Rhabditomorpha</taxon>
        <taxon>Strongyloidea</taxon>
        <taxon>Heligmosomidae</taxon>
        <taxon>Heligmosomoides</taxon>
    </lineage>
</organism>